<dbReference type="Proteomes" id="UP001597264">
    <property type="component" value="Unassembled WGS sequence"/>
</dbReference>
<dbReference type="RefSeq" id="WP_230435960.1">
    <property type="nucleotide sequence ID" value="NZ_CP087715.1"/>
</dbReference>
<dbReference type="InterPro" id="IPR015002">
    <property type="entry name" value="T6SS_Tdi1_C"/>
</dbReference>
<keyword evidence="3" id="KW-1185">Reference proteome</keyword>
<gene>
    <name evidence="2" type="ORF">ACFQ2X_15220</name>
</gene>
<accession>A0ABW3UEQ9</accession>
<name>A0ABW3UEQ9_9GAMM</name>
<proteinExistence type="predicted"/>
<dbReference type="Pfam" id="PF08906">
    <property type="entry name" value="T6SS_Tdi1_C"/>
    <property type="match status" value="1"/>
</dbReference>
<dbReference type="EMBL" id="JBHTLR010000020">
    <property type="protein sequence ID" value="MFD1217954.1"/>
    <property type="molecule type" value="Genomic_DNA"/>
</dbReference>
<evidence type="ECO:0000259" key="1">
    <source>
        <dbReference type="Pfam" id="PF08906"/>
    </source>
</evidence>
<organism evidence="2 3">
    <name type="scientific">Microbulbifer celer</name>
    <dbReference type="NCBI Taxonomy" id="435905"/>
    <lineage>
        <taxon>Bacteria</taxon>
        <taxon>Pseudomonadati</taxon>
        <taxon>Pseudomonadota</taxon>
        <taxon>Gammaproteobacteria</taxon>
        <taxon>Cellvibrionales</taxon>
        <taxon>Microbulbiferaceae</taxon>
        <taxon>Microbulbifer</taxon>
    </lineage>
</organism>
<comment type="caution">
    <text evidence="2">The sequence shown here is derived from an EMBL/GenBank/DDBJ whole genome shotgun (WGS) entry which is preliminary data.</text>
</comment>
<evidence type="ECO:0000313" key="3">
    <source>
        <dbReference type="Proteomes" id="UP001597264"/>
    </source>
</evidence>
<evidence type="ECO:0000313" key="2">
    <source>
        <dbReference type="EMBL" id="MFD1217954.1"/>
    </source>
</evidence>
<sequence>MTLNDLTVNFSSIDRKKLLSDWEWLIGSDKLPVLISAIGDVFIQSLNDNVVYHLSVATGSLREVAKSTEEFRALLQSRHFVENEFAPKIVNGMRESGVLLEKEQVYSFKILPCLGGYFSLDNLQATNVEVHFSIAGQIYNQLEDLPTGATIDSIKLNLEGRRPWWRFW</sequence>
<feature type="domain" description="T6SS immunity protein Tdi1 C-terminal" evidence="1">
    <location>
        <begin position="66"/>
        <end position="138"/>
    </location>
</feature>
<protein>
    <submittedName>
        <fullName evidence="2">T6SS immunity protein Tdi1 domain-containing protein</fullName>
    </submittedName>
</protein>
<reference evidence="3" key="1">
    <citation type="journal article" date="2019" name="Int. J. Syst. Evol. Microbiol.">
        <title>The Global Catalogue of Microorganisms (GCM) 10K type strain sequencing project: providing services to taxonomists for standard genome sequencing and annotation.</title>
        <authorList>
            <consortium name="The Broad Institute Genomics Platform"/>
            <consortium name="The Broad Institute Genome Sequencing Center for Infectious Disease"/>
            <person name="Wu L."/>
            <person name="Ma J."/>
        </authorList>
    </citation>
    <scope>NUCLEOTIDE SEQUENCE [LARGE SCALE GENOMIC DNA]</scope>
    <source>
        <strain evidence="3">CCUG 54356</strain>
    </source>
</reference>